<dbReference type="VEuPathDB" id="ToxoDB:EBH_0048580"/>
<protein>
    <submittedName>
        <fullName evidence="1">Uncharacterized protein</fullName>
    </submittedName>
</protein>
<dbReference type="AlphaFoldDB" id="U6LQ61"/>
<sequence>MDQHPNEIRRFISLIDILYERCLETPQLQLGSIRVIFDAEAPIFRFLGVPLPVQLMEEMRKRLKEKFRRMTDAFDAFKPFVGEDGKFSRAGWISGASSVLGFSSECAD</sequence>
<keyword evidence="2" id="KW-1185">Reference proteome</keyword>
<proteinExistence type="predicted"/>
<dbReference type="Proteomes" id="UP000030750">
    <property type="component" value="Unassembled WGS sequence"/>
</dbReference>
<gene>
    <name evidence="1" type="ORF">EBH_0048580</name>
</gene>
<reference evidence="1" key="1">
    <citation type="submission" date="2013-10" db="EMBL/GenBank/DDBJ databases">
        <title>Genomic analysis of the causative agents of coccidiosis in chickens.</title>
        <authorList>
            <person name="Reid A.J."/>
            <person name="Blake D."/>
            <person name="Billington K."/>
            <person name="Browne H."/>
            <person name="Dunn M."/>
            <person name="Hung S."/>
            <person name="Kawahara F."/>
            <person name="Miranda-Saavedra D."/>
            <person name="Mourier T."/>
            <person name="Nagra H."/>
            <person name="Otto T.D."/>
            <person name="Rawlings N."/>
            <person name="Sanchez A."/>
            <person name="Sanders M."/>
            <person name="Subramaniam C."/>
            <person name="Tay Y."/>
            <person name="Dear P."/>
            <person name="Doerig C."/>
            <person name="Gruber A."/>
            <person name="Parkinson J."/>
            <person name="Shirley M."/>
            <person name="Wan K.L."/>
            <person name="Berriman M."/>
            <person name="Tomley F."/>
            <person name="Pain A."/>
        </authorList>
    </citation>
    <scope>NUCLEOTIDE SEQUENCE [LARGE SCALE GENOMIC DNA]</scope>
    <source>
        <strain evidence="1">Houghton</strain>
    </source>
</reference>
<dbReference type="OrthoDB" id="328905at2759"/>
<name>U6LQ61_9EIME</name>
<reference evidence="1" key="2">
    <citation type="submission" date="2013-10" db="EMBL/GenBank/DDBJ databases">
        <authorList>
            <person name="Aslett M."/>
        </authorList>
    </citation>
    <scope>NUCLEOTIDE SEQUENCE [LARGE SCALE GENOMIC DNA]</scope>
    <source>
        <strain evidence="1">Houghton</strain>
    </source>
</reference>
<evidence type="ECO:0000313" key="1">
    <source>
        <dbReference type="EMBL" id="CDJ52296.1"/>
    </source>
</evidence>
<accession>U6LQ61</accession>
<evidence type="ECO:0000313" key="2">
    <source>
        <dbReference type="Proteomes" id="UP000030750"/>
    </source>
</evidence>
<dbReference type="EMBL" id="HG713107">
    <property type="protein sequence ID" value="CDJ52296.1"/>
    <property type="molecule type" value="Genomic_DNA"/>
</dbReference>
<organism evidence="1 2">
    <name type="scientific">Eimeria brunetti</name>
    <dbReference type="NCBI Taxonomy" id="51314"/>
    <lineage>
        <taxon>Eukaryota</taxon>
        <taxon>Sar</taxon>
        <taxon>Alveolata</taxon>
        <taxon>Apicomplexa</taxon>
        <taxon>Conoidasida</taxon>
        <taxon>Coccidia</taxon>
        <taxon>Eucoccidiorida</taxon>
        <taxon>Eimeriorina</taxon>
        <taxon>Eimeriidae</taxon>
        <taxon>Eimeria</taxon>
    </lineage>
</organism>